<reference evidence="2 3" key="1">
    <citation type="submission" date="2018-05" db="EMBL/GenBank/DDBJ databases">
        <title>Genome sequencing and assembly of the regulated plant pathogen Lachnellula willkommii and related sister species for the development of diagnostic species identification markers.</title>
        <authorList>
            <person name="Giroux E."/>
            <person name="Bilodeau G."/>
        </authorList>
    </citation>
    <scope>NUCLEOTIDE SEQUENCE [LARGE SCALE GENOMIC DNA]</scope>
    <source>
        <strain evidence="2 3">CBS 268.59</strain>
    </source>
</reference>
<proteinExistence type="predicted"/>
<evidence type="ECO:0000313" key="3">
    <source>
        <dbReference type="Proteomes" id="UP000469558"/>
    </source>
</evidence>
<dbReference type="OrthoDB" id="4760831at2759"/>
<keyword evidence="3" id="KW-1185">Reference proteome</keyword>
<evidence type="ECO:0000313" key="2">
    <source>
        <dbReference type="EMBL" id="TVY71327.1"/>
    </source>
</evidence>
<accession>A0A8T9C095</accession>
<evidence type="ECO:0000256" key="1">
    <source>
        <dbReference type="SAM" id="MobiDB-lite"/>
    </source>
</evidence>
<dbReference type="AlphaFoldDB" id="A0A8T9C095"/>
<comment type="caution">
    <text evidence="2">The sequence shown here is derived from an EMBL/GenBank/DDBJ whole genome shotgun (WGS) entry which is preliminary data.</text>
</comment>
<protein>
    <submittedName>
        <fullName evidence="2">Uncharacterized protein</fullName>
    </submittedName>
</protein>
<organism evidence="2 3">
    <name type="scientific">Lachnellula suecica</name>
    <dbReference type="NCBI Taxonomy" id="602035"/>
    <lineage>
        <taxon>Eukaryota</taxon>
        <taxon>Fungi</taxon>
        <taxon>Dikarya</taxon>
        <taxon>Ascomycota</taxon>
        <taxon>Pezizomycotina</taxon>
        <taxon>Leotiomycetes</taxon>
        <taxon>Helotiales</taxon>
        <taxon>Lachnaceae</taxon>
        <taxon>Lachnellula</taxon>
    </lineage>
</organism>
<dbReference type="Proteomes" id="UP000469558">
    <property type="component" value="Unassembled WGS sequence"/>
</dbReference>
<gene>
    <name evidence="2" type="ORF">LSUE1_G005951</name>
</gene>
<feature type="compositionally biased region" description="Polar residues" evidence="1">
    <location>
        <begin position="175"/>
        <end position="187"/>
    </location>
</feature>
<dbReference type="EMBL" id="QGMK01001268">
    <property type="protein sequence ID" value="TVY71327.1"/>
    <property type="molecule type" value="Genomic_DNA"/>
</dbReference>
<feature type="region of interest" description="Disordered" evidence="1">
    <location>
        <begin position="171"/>
        <end position="203"/>
    </location>
</feature>
<name>A0A8T9C095_9HELO</name>
<sequence length="203" mass="22463">MSSGFVQELLEETHSDALLLHDACRSADTAVSNLPEKSKKSITELIAACGFQTTAPGVGENSFTHALTEILPFMSKTRKPFSVSELFSRVVSRLRDSPDRADKATPHNLRAQRVIGSLPNTRTLMLSFRVLAEDDSEAWREWIVRAPPVAVDVDIAPLSVGGGVDRWKVEKEESNTPQGLRTDSPLSDTELEFAKMKKKKRTL</sequence>